<dbReference type="STRING" id="285351.SAMN04488035_2111"/>
<reference evidence="3" key="1">
    <citation type="submission" date="2016-10" db="EMBL/GenBank/DDBJ databases">
        <authorList>
            <person name="Varghese N."/>
            <person name="Submissions S."/>
        </authorList>
    </citation>
    <scope>NUCLEOTIDE SEQUENCE [LARGE SCALE GENOMIC DNA]</scope>
    <source>
        <strain evidence="3">DSM 19083</strain>
    </source>
</reference>
<dbReference type="PROSITE" id="PS51318">
    <property type="entry name" value="TAT"/>
    <property type="match status" value="1"/>
</dbReference>
<dbReference type="AlphaFoldDB" id="A0A1I2H2C7"/>
<proteinExistence type="predicted"/>
<sequence>MVAAAPRSGPTVRARVRRRRFSAFAVVTAVAGSLTLTSVPANAASAAVSSPVSTVATSSLAAAKASPRARLVVSKTRTTVATTPFPLTTTYRLPVLKGSTAKNRSRVQKYAKAFLSAEKSMARKWRAGCATSPYPAEVRVTDVSASIYKKRYASVTMAFSSDAGCGGVTQQSARSFTIDLKTGKKAKLSKFVASTAGVNRLATLSALRTQNSDCVTGAVTARRGSTSSLPAPDAWNVSPKGVRVWFNRYAIAAGACGAVSALVPWTDVATSAQLKGKRTSRVYVKDLVDHGDSFTGAIVGMTVQGKQVARFDGYLFSEAYCTLGVRTGKKVRAFDTESASRYVFNLSGTKGAPKLRLGKGWRLATAKELSRFRSMGVGTDALKFCRL</sequence>
<keyword evidence="3" id="KW-1185">Reference proteome</keyword>
<evidence type="ECO:0000313" key="2">
    <source>
        <dbReference type="EMBL" id="SFF23127.1"/>
    </source>
</evidence>
<dbReference type="InterPro" id="IPR006311">
    <property type="entry name" value="TAT_signal"/>
</dbReference>
<feature type="chain" id="PRO_5011594974" evidence="1">
    <location>
        <begin position="44"/>
        <end position="387"/>
    </location>
</feature>
<dbReference type="Proteomes" id="UP000198520">
    <property type="component" value="Unassembled WGS sequence"/>
</dbReference>
<gene>
    <name evidence="2" type="ORF">SAMN04488035_2111</name>
</gene>
<dbReference type="InterPro" id="IPR037126">
    <property type="entry name" value="PdaC/RsiV-like_sf"/>
</dbReference>
<dbReference type="Gene3D" id="3.90.640.20">
    <property type="entry name" value="Heat-shock cognate protein, ATPase"/>
    <property type="match status" value="1"/>
</dbReference>
<accession>A0A1I2H2C7</accession>
<keyword evidence="1" id="KW-0732">Signal</keyword>
<dbReference type="EMBL" id="FONZ01000003">
    <property type="protein sequence ID" value="SFF23127.1"/>
    <property type="molecule type" value="Genomic_DNA"/>
</dbReference>
<feature type="signal peptide" evidence="1">
    <location>
        <begin position="1"/>
        <end position="43"/>
    </location>
</feature>
<protein>
    <submittedName>
        <fullName evidence="2">Uncharacterized protein</fullName>
    </submittedName>
</protein>
<name>A0A1I2H2C7_9MICO</name>
<organism evidence="2 3">
    <name type="scientific">Flavimobilis marinus</name>
    <dbReference type="NCBI Taxonomy" id="285351"/>
    <lineage>
        <taxon>Bacteria</taxon>
        <taxon>Bacillati</taxon>
        <taxon>Actinomycetota</taxon>
        <taxon>Actinomycetes</taxon>
        <taxon>Micrococcales</taxon>
        <taxon>Jonesiaceae</taxon>
        <taxon>Flavimobilis</taxon>
    </lineage>
</organism>
<evidence type="ECO:0000313" key="3">
    <source>
        <dbReference type="Proteomes" id="UP000198520"/>
    </source>
</evidence>
<evidence type="ECO:0000256" key="1">
    <source>
        <dbReference type="SAM" id="SignalP"/>
    </source>
</evidence>